<keyword evidence="1" id="KW-0732">Signal</keyword>
<dbReference type="Proteomes" id="UP000297647">
    <property type="component" value="Unassembled WGS sequence"/>
</dbReference>
<evidence type="ECO:0000313" key="3">
    <source>
        <dbReference type="Proteomes" id="UP000297647"/>
    </source>
</evidence>
<dbReference type="AlphaFoldDB" id="A0A4Y9QZF2"/>
<reference evidence="2 3" key="1">
    <citation type="submission" date="2019-03" db="EMBL/GenBank/DDBJ databases">
        <title>Algoriphagus sp. nov, a new strain isolated from root system soil of mangrove plant Kandelia.</title>
        <authorList>
            <person name="Yin Q."/>
            <person name="Wang K."/>
            <person name="Song Z."/>
        </authorList>
    </citation>
    <scope>NUCLEOTIDE SEQUENCE [LARGE SCALE GENOMIC DNA]</scope>
    <source>
        <strain evidence="2 3">XY-J91</strain>
    </source>
</reference>
<evidence type="ECO:0000313" key="2">
    <source>
        <dbReference type="EMBL" id="TFV97460.1"/>
    </source>
</evidence>
<dbReference type="EMBL" id="SPSB01000001">
    <property type="protein sequence ID" value="TFV97460.1"/>
    <property type="molecule type" value="Genomic_DNA"/>
</dbReference>
<protein>
    <submittedName>
        <fullName evidence="2">Uncharacterized protein</fullName>
    </submittedName>
</protein>
<gene>
    <name evidence="2" type="ORF">E4S40_02055</name>
</gene>
<feature type="signal peptide" evidence="1">
    <location>
        <begin position="1"/>
        <end position="19"/>
    </location>
</feature>
<evidence type="ECO:0000256" key="1">
    <source>
        <dbReference type="SAM" id="SignalP"/>
    </source>
</evidence>
<organism evidence="2 3">
    <name type="scientific">Algoriphagus kandeliae</name>
    <dbReference type="NCBI Taxonomy" id="2562278"/>
    <lineage>
        <taxon>Bacteria</taxon>
        <taxon>Pseudomonadati</taxon>
        <taxon>Bacteroidota</taxon>
        <taxon>Cytophagia</taxon>
        <taxon>Cytophagales</taxon>
        <taxon>Cyclobacteriaceae</taxon>
        <taxon>Algoriphagus</taxon>
    </lineage>
</organism>
<accession>A0A4Y9QZF2</accession>
<comment type="caution">
    <text evidence="2">The sequence shown here is derived from an EMBL/GenBank/DDBJ whole genome shotgun (WGS) entry which is preliminary data.</text>
</comment>
<feature type="chain" id="PRO_5021284449" evidence="1">
    <location>
        <begin position="20"/>
        <end position="195"/>
    </location>
</feature>
<keyword evidence="3" id="KW-1185">Reference proteome</keyword>
<dbReference type="RefSeq" id="WP_135070129.1">
    <property type="nucleotide sequence ID" value="NZ_SPSB01000001.1"/>
</dbReference>
<sequence length="195" mass="21966">MKTLFTFALAGLLATSTLAANSNEDLLENTDARAKFKKVNVLLNEGIGKTKVAIMDEDGKILHQRKVKVGDEKVLIPYDLNNLPCGEYQVKISTEEDEVIYTVETFDKRPKMDEYPLMAYGKVVDDETVNIAVIGLTEPGVDVKVRYTDSNKLIHAETINHPDGFRKDFKLKGVSPDEVYFEITDNLGRTKNLYF</sequence>
<name>A0A4Y9QZF2_9BACT</name>
<dbReference type="OrthoDB" id="1492409at2"/>
<proteinExistence type="predicted"/>